<reference evidence="5" key="3">
    <citation type="submission" date="2025-09" db="UniProtKB">
        <authorList>
            <consortium name="Ensembl"/>
        </authorList>
    </citation>
    <scope>IDENTIFICATION</scope>
</reference>
<dbReference type="SMART" id="SM00409">
    <property type="entry name" value="IG"/>
    <property type="match status" value="2"/>
</dbReference>
<keyword evidence="2" id="KW-0472">Membrane</keyword>
<dbReference type="PROSITE" id="PS50835">
    <property type="entry name" value="IG_LIKE"/>
    <property type="match status" value="2"/>
</dbReference>
<dbReference type="Ensembl" id="ENSTRUT00000080778.1">
    <property type="protein sequence ID" value="ENSTRUP00000069737.1"/>
    <property type="gene ID" value="ENSTRUG00000026688.1"/>
</dbReference>
<reference evidence="5 6" key="1">
    <citation type="journal article" date="2011" name="Genome Biol. Evol.">
        <title>Integration of the genetic map and genome assembly of fugu facilitates insights into distinct features of genome evolution in teleosts and mammals.</title>
        <authorList>
            <person name="Kai W."/>
            <person name="Kikuchi K."/>
            <person name="Tohari S."/>
            <person name="Chew A.K."/>
            <person name="Tay A."/>
            <person name="Fujiwara A."/>
            <person name="Hosoya S."/>
            <person name="Suetake H."/>
            <person name="Naruse K."/>
            <person name="Brenner S."/>
            <person name="Suzuki Y."/>
            <person name="Venkatesh B."/>
        </authorList>
    </citation>
    <scope>NUCLEOTIDE SEQUENCE [LARGE SCALE GENOMIC DNA]</scope>
</reference>
<dbReference type="OrthoDB" id="8825892at2759"/>
<dbReference type="GeneTree" id="ENSGT00940000160248"/>
<feature type="compositionally biased region" description="Polar residues" evidence="1">
    <location>
        <begin position="311"/>
        <end position="323"/>
    </location>
</feature>
<dbReference type="AlphaFoldDB" id="A0A674N985"/>
<dbReference type="Pfam" id="PF07686">
    <property type="entry name" value="V-set"/>
    <property type="match status" value="1"/>
</dbReference>
<evidence type="ECO:0000259" key="4">
    <source>
        <dbReference type="PROSITE" id="PS50835"/>
    </source>
</evidence>
<protein>
    <recommendedName>
        <fullName evidence="4">Ig-like domain-containing protein</fullName>
    </recommendedName>
</protein>
<reference evidence="5" key="2">
    <citation type="submission" date="2025-08" db="UniProtKB">
        <authorList>
            <consortium name="Ensembl"/>
        </authorList>
    </citation>
    <scope>IDENTIFICATION</scope>
</reference>
<evidence type="ECO:0000256" key="1">
    <source>
        <dbReference type="SAM" id="MobiDB-lite"/>
    </source>
</evidence>
<dbReference type="InterPro" id="IPR042474">
    <property type="entry name" value="A33"/>
</dbReference>
<dbReference type="InterPro" id="IPR003599">
    <property type="entry name" value="Ig_sub"/>
</dbReference>
<dbReference type="SUPFAM" id="SSF48726">
    <property type="entry name" value="Immunoglobulin"/>
    <property type="match status" value="2"/>
</dbReference>
<feature type="domain" description="Ig-like" evidence="4">
    <location>
        <begin position="22"/>
        <end position="142"/>
    </location>
</feature>
<dbReference type="SUPFAM" id="SSF57997">
    <property type="entry name" value="Tropomyosin"/>
    <property type="match status" value="1"/>
</dbReference>
<gene>
    <name evidence="5" type="primary">gpa33</name>
</gene>
<feature type="signal peptide" evidence="3">
    <location>
        <begin position="1"/>
        <end position="26"/>
    </location>
</feature>
<dbReference type="KEGG" id="tru:105417110"/>
<keyword evidence="2" id="KW-1133">Transmembrane helix</keyword>
<dbReference type="InterPro" id="IPR007110">
    <property type="entry name" value="Ig-like_dom"/>
</dbReference>
<feature type="domain" description="Ig-like" evidence="4">
    <location>
        <begin position="151"/>
        <end position="237"/>
    </location>
</feature>
<dbReference type="GeneID" id="105417110"/>
<dbReference type="PANTHER" id="PTHR44969:SF1">
    <property type="entry name" value="CELL SURFACE A33 ANTIGEN"/>
    <property type="match status" value="1"/>
</dbReference>
<feature type="chain" id="PRO_5025340844" description="Ig-like domain-containing protein" evidence="3">
    <location>
        <begin position="27"/>
        <end position="484"/>
    </location>
</feature>
<evidence type="ECO:0000256" key="2">
    <source>
        <dbReference type="SAM" id="Phobius"/>
    </source>
</evidence>
<accession>A0A674N985</accession>
<keyword evidence="6" id="KW-1185">Reference proteome</keyword>
<dbReference type="InParanoid" id="A0A674N985"/>
<feature type="compositionally biased region" description="Basic and acidic residues" evidence="1">
    <location>
        <begin position="300"/>
        <end position="310"/>
    </location>
</feature>
<sequence>MLTQMQLTWRTSGLFLILTVLPCCRCLQVSIPQQVYRVANGEDISMICSFIPARPVSDTFILKWEAYPDNPDDSVKTVGTYFLKNRVDIAPTYEGRAFLEVDMDKKESTLRLTKVTMEDSRRFQCSVTIPNDDEGVTAASTSLLVLVPPSPPVCTIQGQTEYWQNITITCKSEEGSPEPVTEWKTFSVENAPRPFPPKTTQKDGVLSLFNISRETSGFFVCTSTNEIGSNNCNLTLAVVPASMNIASTVGIIGGVLAGIVVLAIIICCCCRRRGKNQKDAEGSPETVYYDGDAPEAGEVFSDKKPNKELKQLNQNEAKTGPSSEDNEDRDSEAGSQRYQQDRSRGSRDHLDDRQERYGGSRDRLDDQRDRYGGSRDRLDDQRDRYGGSRDRLDDRRDRYGGSRDRLDDPRERYGGSRDRLDDPRERYGGSRDRLDDPREGYGGSRDRLDERRDRSGGSRDRLDDSDQYRRGYGHNDDNGGHYRN</sequence>
<dbReference type="OMA" id="PTYSWKT"/>
<name>A0A674N985_TAKRU</name>
<dbReference type="GO" id="GO:0005886">
    <property type="term" value="C:plasma membrane"/>
    <property type="evidence" value="ECO:0007669"/>
    <property type="project" value="InterPro"/>
</dbReference>
<dbReference type="InterPro" id="IPR013106">
    <property type="entry name" value="Ig_V-set"/>
</dbReference>
<evidence type="ECO:0000313" key="5">
    <source>
        <dbReference type="Ensembl" id="ENSTRUP00000069737.1"/>
    </source>
</evidence>
<dbReference type="Proteomes" id="UP000005226">
    <property type="component" value="Chromosome 1"/>
</dbReference>
<evidence type="ECO:0000256" key="3">
    <source>
        <dbReference type="SAM" id="SignalP"/>
    </source>
</evidence>
<proteinExistence type="predicted"/>
<dbReference type="PANTHER" id="PTHR44969">
    <property type="entry name" value="CELL SURFACE A33 ANTIGEN"/>
    <property type="match status" value="1"/>
</dbReference>
<feature type="compositionally biased region" description="Basic and acidic residues" evidence="1">
    <location>
        <begin position="339"/>
        <end position="484"/>
    </location>
</feature>
<keyword evidence="2" id="KW-0812">Transmembrane</keyword>
<dbReference type="InterPro" id="IPR013783">
    <property type="entry name" value="Ig-like_fold"/>
</dbReference>
<organism evidence="5 6">
    <name type="scientific">Takifugu rubripes</name>
    <name type="common">Japanese pufferfish</name>
    <name type="synonym">Fugu rubripes</name>
    <dbReference type="NCBI Taxonomy" id="31033"/>
    <lineage>
        <taxon>Eukaryota</taxon>
        <taxon>Metazoa</taxon>
        <taxon>Chordata</taxon>
        <taxon>Craniata</taxon>
        <taxon>Vertebrata</taxon>
        <taxon>Euteleostomi</taxon>
        <taxon>Actinopterygii</taxon>
        <taxon>Neopterygii</taxon>
        <taxon>Teleostei</taxon>
        <taxon>Neoteleostei</taxon>
        <taxon>Acanthomorphata</taxon>
        <taxon>Eupercaria</taxon>
        <taxon>Tetraodontiformes</taxon>
        <taxon>Tetradontoidea</taxon>
        <taxon>Tetraodontidae</taxon>
        <taxon>Takifugu</taxon>
    </lineage>
</organism>
<keyword evidence="3" id="KW-0732">Signal</keyword>
<evidence type="ECO:0000313" key="6">
    <source>
        <dbReference type="Proteomes" id="UP000005226"/>
    </source>
</evidence>
<dbReference type="Gene3D" id="2.60.40.10">
    <property type="entry name" value="Immunoglobulins"/>
    <property type="match status" value="2"/>
</dbReference>
<feature type="region of interest" description="Disordered" evidence="1">
    <location>
        <begin position="275"/>
        <end position="484"/>
    </location>
</feature>
<feature type="transmembrane region" description="Helical" evidence="2">
    <location>
        <begin position="249"/>
        <end position="270"/>
    </location>
</feature>
<dbReference type="InterPro" id="IPR036179">
    <property type="entry name" value="Ig-like_dom_sf"/>
</dbReference>